<keyword evidence="3" id="KW-1185">Reference proteome</keyword>
<keyword evidence="1" id="KW-0812">Transmembrane</keyword>
<organism evidence="2 3">
    <name type="scientific">Thiobacillus sedimenti</name>
    <dbReference type="NCBI Taxonomy" id="3110231"/>
    <lineage>
        <taxon>Bacteria</taxon>
        <taxon>Pseudomonadati</taxon>
        <taxon>Pseudomonadota</taxon>
        <taxon>Betaproteobacteria</taxon>
        <taxon>Nitrosomonadales</taxon>
        <taxon>Thiobacillaceae</taxon>
        <taxon>Thiobacillus</taxon>
    </lineage>
</organism>
<feature type="transmembrane region" description="Helical" evidence="1">
    <location>
        <begin position="29"/>
        <end position="48"/>
    </location>
</feature>
<proteinExistence type="predicted"/>
<reference evidence="2 3" key="1">
    <citation type="submission" date="2023-12" db="EMBL/GenBank/DDBJ databases">
        <title>Thiobacillus sedimentum sp. nov., a chemolithoautotrophic sulfur-oxidizing bacterium isolated from freshwater sediment.</title>
        <authorList>
            <person name="Luo J."/>
            <person name="Dai C."/>
        </authorList>
    </citation>
    <scope>NUCLEOTIDE SEQUENCE [LARGE SCALE GENOMIC DNA]</scope>
    <source>
        <strain evidence="2 3">SCUT-2</strain>
    </source>
</reference>
<dbReference type="InterPro" id="IPR025489">
    <property type="entry name" value="DUF4381"/>
</dbReference>
<dbReference type="Proteomes" id="UP001334732">
    <property type="component" value="Chromosome"/>
</dbReference>
<evidence type="ECO:0000313" key="3">
    <source>
        <dbReference type="Proteomes" id="UP001334732"/>
    </source>
</evidence>
<sequence length="153" mass="16379">MGGLNADWLTQLAPPHAPPAPGWWPPAPGWWGVALLLVLAVAIPLLRWRRPAARLRRAALRELKQLEAASDDDVRLAGALEQLMRRYAVAAYGREAVARLSGAAWLAFVAEHGGKELAGPPGAALLRAAYGSPAAADRARWLKGARGFLGARR</sequence>
<dbReference type="Pfam" id="PF14316">
    <property type="entry name" value="DUF4381"/>
    <property type="match status" value="1"/>
</dbReference>
<keyword evidence="1" id="KW-0472">Membrane</keyword>
<evidence type="ECO:0000256" key="1">
    <source>
        <dbReference type="SAM" id="Phobius"/>
    </source>
</evidence>
<name>A0ABZ1CK15_9PROT</name>
<dbReference type="EMBL" id="CP141769">
    <property type="protein sequence ID" value="WRS39368.1"/>
    <property type="molecule type" value="Genomic_DNA"/>
</dbReference>
<dbReference type="RefSeq" id="WP_324779899.1">
    <property type="nucleotide sequence ID" value="NZ_CP141769.1"/>
</dbReference>
<evidence type="ECO:0000313" key="2">
    <source>
        <dbReference type="EMBL" id="WRS39368.1"/>
    </source>
</evidence>
<accession>A0ABZ1CK15</accession>
<keyword evidence="1" id="KW-1133">Transmembrane helix</keyword>
<gene>
    <name evidence="2" type="ORF">VA613_00435</name>
</gene>
<protein>
    <submittedName>
        <fullName evidence="2">DUF4381 domain-containing protein</fullName>
    </submittedName>
</protein>